<dbReference type="AlphaFoldDB" id="X0R824"/>
<organism evidence="1 2">
    <name type="scientific">Rhodococcus wratislaviensis NBRC 100605</name>
    <dbReference type="NCBI Taxonomy" id="1219028"/>
    <lineage>
        <taxon>Bacteria</taxon>
        <taxon>Bacillati</taxon>
        <taxon>Actinomycetota</taxon>
        <taxon>Actinomycetes</taxon>
        <taxon>Mycobacteriales</taxon>
        <taxon>Nocardiaceae</taxon>
        <taxon>Rhodococcus</taxon>
    </lineage>
</organism>
<keyword evidence="2" id="KW-1185">Reference proteome</keyword>
<dbReference type="Proteomes" id="UP000019491">
    <property type="component" value="Unassembled WGS sequence"/>
</dbReference>
<sequence>MWLAKVVERGMCPPSLVQPTEIRRLRDLTRYRRALVQDRTRQQQRVEKLLEVPQIKISSVLSDLHGVSRRAMMQALIARERDPRTLAPKSGARKKTDQLEEALPGFFTDHHATILKMMLDNSDQIGAQRTARDALIADATSPSPDTRPASLIVCM</sequence>
<gene>
    <name evidence="1" type="ORF">RW1_038_00410</name>
</gene>
<evidence type="ECO:0000313" key="2">
    <source>
        <dbReference type="Proteomes" id="UP000019491"/>
    </source>
</evidence>
<evidence type="ECO:0008006" key="3">
    <source>
        <dbReference type="Google" id="ProtNLM"/>
    </source>
</evidence>
<proteinExistence type="predicted"/>
<accession>X0R824</accession>
<reference evidence="1 2" key="1">
    <citation type="submission" date="2014-02" db="EMBL/GenBank/DDBJ databases">
        <title>Whole genome shotgun sequence of Rhodococcus wratislaviensis NBRC 100605.</title>
        <authorList>
            <person name="Hosoyama A."/>
            <person name="Tsuchikane K."/>
            <person name="Yoshida I."/>
            <person name="Ohji S."/>
            <person name="Ichikawa N."/>
            <person name="Yamazoe A."/>
            <person name="Fujita N."/>
        </authorList>
    </citation>
    <scope>NUCLEOTIDE SEQUENCE [LARGE SCALE GENOMIC DNA]</scope>
    <source>
        <strain evidence="1 2">NBRC 100605</strain>
    </source>
</reference>
<protein>
    <recommendedName>
        <fullName evidence="3">Transposase</fullName>
    </recommendedName>
</protein>
<evidence type="ECO:0000313" key="1">
    <source>
        <dbReference type="EMBL" id="GAF47120.1"/>
    </source>
</evidence>
<dbReference type="EMBL" id="BAWF01000038">
    <property type="protein sequence ID" value="GAF47120.1"/>
    <property type="molecule type" value="Genomic_DNA"/>
</dbReference>
<comment type="caution">
    <text evidence="1">The sequence shown here is derived from an EMBL/GenBank/DDBJ whole genome shotgun (WGS) entry which is preliminary data.</text>
</comment>
<name>X0R824_RHOWR</name>